<dbReference type="Pfam" id="PF14745">
    <property type="entry name" value="WASH-4_N"/>
    <property type="match status" value="1"/>
</dbReference>
<accession>A0A6V7WE94</accession>
<dbReference type="AlphaFoldDB" id="A0A6V7WE94"/>
<dbReference type="GO" id="GO:0005768">
    <property type="term" value="C:endosome"/>
    <property type="evidence" value="ECO:0007669"/>
    <property type="project" value="TreeGrafter"/>
</dbReference>
<keyword evidence="1" id="KW-0472">Membrane</keyword>
<feature type="domain" description="WASH complex subunit 4 N-terminal" evidence="3">
    <location>
        <begin position="57"/>
        <end position="471"/>
    </location>
</feature>
<organism evidence="5 6">
    <name type="scientific">Meloidogyne enterolobii</name>
    <name type="common">Root-knot nematode worm</name>
    <name type="synonym">Meloidogyne mayaguensis</name>
    <dbReference type="NCBI Taxonomy" id="390850"/>
    <lineage>
        <taxon>Eukaryota</taxon>
        <taxon>Metazoa</taxon>
        <taxon>Ecdysozoa</taxon>
        <taxon>Nematoda</taxon>
        <taxon>Chromadorea</taxon>
        <taxon>Rhabditida</taxon>
        <taxon>Tylenchina</taxon>
        <taxon>Tylenchomorpha</taxon>
        <taxon>Tylenchoidea</taxon>
        <taxon>Meloidogynidae</taxon>
        <taxon>Meloidogyninae</taxon>
        <taxon>Meloidogyne</taxon>
    </lineage>
</organism>
<evidence type="ECO:0000259" key="3">
    <source>
        <dbReference type="Pfam" id="PF14745"/>
    </source>
</evidence>
<feature type="transmembrane region" description="Helical" evidence="1">
    <location>
        <begin position="441"/>
        <end position="466"/>
    </location>
</feature>
<dbReference type="Proteomes" id="UP000580250">
    <property type="component" value="Unassembled WGS sequence"/>
</dbReference>
<keyword evidence="1" id="KW-1133">Transmembrane helix</keyword>
<dbReference type="InterPro" id="IPR027307">
    <property type="entry name" value="WASH7"/>
</dbReference>
<evidence type="ECO:0000313" key="5">
    <source>
        <dbReference type="EMBL" id="CAD2185318.1"/>
    </source>
</evidence>
<sequence>MEIMQHARSRAIVLQDFESLLNDLNSRKDKFIGNNYVKCQGGSDDTFDNISFDLSGDQLTDSITTIFSDILLSANNLIQTSQKLFESISMYDEVDNEGSSVLETIVEFLPFLQKLEQFVYTTSELTKNLLLQIHGFLTFGRNEIKNHRADQLPLTRMWRTLGELLSTFAVLDALILSHPFLREHWAVLLRSVRLVQFNPAQFDLEGLSSGRLQHLNALIERLDLVLMNGKILTNTSIKLTRFDQLSSDRQFMERFRLAIMQMLTNWEKHINSSENAIPDKKRLICLLTLSKLFHHLLPERQKPDKKIISKLLGINKNLISFHLFADLLFIPFDFILKEIPGASKVVDRKVFSTIEIAKGCQLNKLLENLYKYVQTFSLNLNDWQKRMQDEENGSASDYLKFCDLLIEGIHMGEKLNRLLKYILNIHLAEQKPISKANVRQIFVLIQFVKQLIMVVFIFLLLFFSILQSIIQSNGESKQPFFANSILNSALSLSQPVGRKALIVAGVSLELANYQKTLRGNDVQIDETLKKLDILCNFGHVLSNSTDLSFLYWHRLSLMQAFCEDLIQEQSIDFPNEDLPRTITDFFSAINECGRLIISVKHCDQQIFLHTFSNELFLIITNNFLSKLCTEIENDLRLSYHQQQSSSFEQLEKLFSSQNPLQQEEKPLNKLLLNLLQIPKIKLGNRIIVVFDYVTNYLSSTFYNFSVIALHDSEAYNRMRILAKHRYGLNLEDYQLPTRCVDQGLDLITLMSEERMSKFLEDYCYDLDEQFFIERSSQSKQLAIVRVQQIVNSIKTHGIGILDPLINTSYKYMRSQFQLLSRCLSDEKLKSTLIREICFYRDSIDQLEQMYPMERAEKMTNSLKRYCHKIGGGPSLNIIERLRILIVRIGNMIGLLRMFRSGILETFAPNITFGFKHKELMSDLINNFNKNSIQNNCAKLCDKISSNITGYLTSNNDSIELLTSMFAKEFRGNNKFAHLRDFFILIPTLMIVQIEYISKCRARLSNKKMSLNEDLAVAGSFNEQFIFVEDGFSIGIAYVLTLLNQQFFFNSLNWFDSVFNKIHSEVIKCKNEQKLALKAKDESLARLLALKQGQLNEQLEEFKRLMYSLNSALTFLQANEVCDENIEETYLDDF</sequence>
<dbReference type="PANTHER" id="PTHR31409">
    <property type="entry name" value="WASH COMPLEX SUBUNIT 4"/>
    <property type="match status" value="1"/>
</dbReference>
<dbReference type="EMBL" id="CAJEWN010000540">
    <property type="protein sequence ID" value="CAD2185318.1"/>
    <property type="molecule type" value="Genomic_DNA"/>
</dbReference>
<dbReference type="Pfam" id="PF14744">
    <property type="entry name" value="WASH-7_mid"/>
    <property type="match status" value="1"/>
</dbReference>
<proteinExistence type="predicted"/>
<feature type="domain" description="WASH complex subunit 7 central" evidence="2">
    <location>
        <begin position="549"/>
        <end position="913"/>
    </location>
</feature>
<dbReference type="GO" id="GO:0016197">
    <property type="term" value="P:endosomal transport"/>
    <property type="evidence" value="ECO:0007669"/>
    <property type="project" value="TreeGrafter"/>
</dbReference>
<evidence type="ECO:0000259" key="2">
    <source>
        <dbReference type="Pfam" id="PF14744"/>
    </source>
</evidence>
<dbReference type="GO" id="GO:0071203">
    <property type="term" value="C:WASH complex"/>
    <property type="evidence" value="ECO:0007669"/>
    <property type="project" value="InterPro"/>
</dbReference>
<feature type="domain" description="WASH complex subunit 7 C-terminal" evidence="4">
    <location>
        <begin position="936"/>
        <end position="1115"/>
    </location>
</feature>
<gene>
    <name evidence="5" type="ORF">MENT_LOCUS37736</name>
</gene>
<dbReference type="InterPro" id="IPR028283">
    <property type="entry name" value="WASH-7_C"/>
</dbReference>
<dbReference type="OrthoDB" id="10261210at2759"/>
<name>A0A6V7WE94_MELEN</name>
<dbReference type="InterPro" id="IPR028191">
    <property type="entry name" value="WASH-4_N"/>
</dbReference>
<dbReference type="PANTHER" id="PTHR31409:SF0">
    <property type="entry name" value="WASH COMPLEX SUBUNIT 4"/>
    <property type="match status" value="1"/>
</dbReference>
<evidence type="ECO:0000256" key="1">
    <source>
        <dbReference type="SAM" id="Phobius"/>
    </source>
</evidence>
<keyword evidence="1" id="KW-0812">Transmembrane</keyword>
<dbReference type="GO" id="GO:0007032">
    <property type="term" value="P:endosome organization"/>
    <property type="evidence" value="ECO:0007669"/>
    <property type="project" value="TreeGrafter"/>
</dbReference>
<dbReference type="Pfam" id="PF14746">
    <property type="entry name" value="WASH-7_C"/>
    <property type="match status" value="1"/>
</dbReference>
<evidence type="ECO:0000313" key="6">
    <source>
        <dbReference type="Proteomes" id="UP000580250"/>
    </source>
</evidence>
<evidence type="ECO:0000259" key="4">
    <source>
        <dbReference type="Pfam" id="PF14746"/>
    </source>
</evidence>
<dbReference type="InterPro" id="IPR028282">
    <property type="entry name" value="WASH-7_central"/>
</dbReference>
<protein>
    <submittedName>
        <fullName evidence="5">Uncharacterized protein</fullName>
    </submittedName>
</protein>
<reference evidence="5 6" key="1">
    <citation type="submission" date="2020-08" db="EMBL/GenBank/DDBJ databases">
        <authorList>
            <person name="Koutsovoulos G."/>
            <person name="Danchin GJ E."/>
        </authorList>
    </citation>
    <scope>NUCLEOTIDE SEQUENCE [LARGE SCALE GENOMIC DNA]</scope>
</reference>
<comment type="caution">
    <text evidence="5">The sequence shown here is derived from an EMBL/GenBank/DDBJ whole genome shotgun (WGS) entry which is preliminary data.</text>
</comment>